<evidence type="ECO:0000313" key="2">
    <source>
        <dbReference type="EMBL" id="MBT9283418.1"/>
    </source>
</evidence>
<dbReference type="AlphaFoldDB" id="A0A947GHP2"/>
<evidence type="ECO:0000313" key="3">
    <source>
        <dbReference type="Proteomes" id="UP000748108"/>
    </source>
</evidence>
<comment type="caution">
    <text evidence="2">The sequence shown here is derived from an EMBL/GenBank/DDBJ whole genome shotgun (WGS) entry which is preliminary data.</text>
</comment>
<name>A0A947GHP2_HYDSH</name>
<dbReference type="NCBIfam" id="NF040913">
    <property type="entry name" value="DsrE_rel_ELSE"/>
    <property type="match status" value="1"/>
</dbReference>
<feature type="region of interest" description="Disordered" evidence="1">
    <location>
        <begin position="87"/>
        <end position="106"/>
    </location>
</feature>
<dbReference type="SUPFAM" id="SSF75169">
    <property type="entry name" value="DsrEFH-like"/>
    <property type="match status" value="1"/>
</dbReference>
<accession>A0A947GHP2</accession>
<dbReference type="EMBL" id="JAHHQF010000098">
    <property type="protein sequence ID" value="MBT9283418.1"/>
    <property type="molecule type" value="Genomic_DNA"/>
</dbReference>
<evidence type="ECO:0000256" key="1">
    <source>
        <dbReference type="SAM" id="MobiDB-lite"/>
    </source>
</evidence>
<gene>
    <name evidence="2" type="ORF">KM312_12415</name>
</gene>
<dbReference type="Proteomes" id="UP000748108">
    <property type="component" value="Unassembled WGS sequence"/>
</dbReference>
<organism evidence="2 3">
    <name type="scientific">Hydrogenibacillus schlegelii</name>
    <name type="common">Bacillus schlegelii</name>
    <dbReference type="NCBI Taxonomy" id="1484"/>
    <lineage>
        <taxon>Bacteria</taxon>
        <taxon>Bacillati</taxon>
        <taxon>Bacillota</taxon>
        <taxon>Bacilli</taxon>
        <taxon>Bacillales</taxon>
        <taxon>Bacillales Family X. Incertae Sedis</taxon>
        <taxon>Hydrogenibacillus</taxon>
    </lineage>
</organism>
<reference evidence="2" key="1">
    <citation type="journal article" date="2021" name="Microbiology">
        <title>Metagenomic Analysis of the Microbial Community in the Underground Coal Fire Area (Kemerovo Region, Russia) Revealed Predominance of Thermophilic Members of the Phyla Deinococcus-thermus, Aquificae, and Firmicutes.</title>
        <authorList>
            <person name="Kadnikov V."/>
            <person name="Mardanov A.V."/>
            <person name="Beletsky A.V."/>
            <person name="Karnachuk O.V."/>
            <person name="Ravin N.V."/>
        </authorList>
    </citation>
    <scope>NUCLEOTIDE SEQUENCE</scope>
    <source>
        <strain evidence="2">RBS10-49</strain>
    </source>
</reference>
<sequence>MERSKVAYIISTPRAAGYRLGQMILPQLEAGTHGVDVASIFFFDDNVYPLRAGHPLGERIAAVAERLGILLMMCDACALERGLAEGELRRGTPDGSGRTTPGEIRPKDTVRGVRVGCFPDLYKTRRLHPRNSFRG</sequence>
<proteinExistence type="predicted"/>
<protein>
    <submittedName>
        <fullName evidence="2">DsrE family protein</fullName>
    </submittedName>
</protein>
<dbReference type="InterPro" id="IPR027396">
    <property type="entry name" value="DsrEFH-like"/>
</dbReference>